<protein>
    <recommendedName>
        <fullName evidence="3">Terminase small subunit</fullName>
    </recommendedName>
</protein>
<evidence type="ECO:0008006" key="3">
    <source>
        <dbReference type="Google" id="ProtNLM"/>
    </source>
</evidence>
<organism evidence="1 2">
    <name type="scientific">Antrihabitans spumae</name>
    <dbReference type="NCBI Taxonomy" id="3373370"/>
    <lineage>
        <taxon>Bacteria</taxon>
        <taxon>Bacillati</taxon>
        <taxon>Actinomycetota</taxon>
        <taxon>Actinomycetes</taxon>
        <taxon>Mycobacteriales</taxon>
        <taxon>Nocardiaceae</taxon>
        <taxon>Antrihabitans</taxon>
    </lineage>
</organism>
<proteinExistence type="predicted"/>
<gene>
    <name evidence="1" type="ORF">ACHIPZ_13795</name>
</gene>
<dbReference type="EMBL" id="JBIMSO010000051">
    <property type="protein sequence ID" value="MFH5209259.1"/>
    <property type="molecule type" value="Genomic_DNA"/>
</dbReference>
<comment type="caution">
    <text evidence="1">The sequence shown here is derived from an EMBL/GenBank/DDBJ whole genome shotgun (WGS) entry which is preliminary data.</text>
</comment>
<dbReference type="Proteomes" id="UP001609175">
    <property type="component" value="Unassembled WGS sequence"/>
</dbReference>
<evidence type="ECO:0000313" key="1">
    <source>
        <dbReference type="EMBL" id="MFH5209259.1"/>
    </source>
</evidence>
<sequence length="111" mass="12369">MDEAGGLGPAGRRLFESLHDSADPYSLTAMVIEACRAKDRLDKLDLLLRGEIETWAVLVHDLRTKDYELKINSAAAESRQLVTAFRQLLTEIRRQKGEATEPDTDDGLADL</sequence>
<dbReference type="RefSeq" id="WP_395114989.1">
    <property type="nucleotide sequence ID" value="NZ_JBIMSO010000051.1"/>
</dbReference>
<accession>A0ABW7JNB9</accession>
<reference evidence="1 2" key="1">
    <citation type="submission" date="2024-10" db="EMBL/GenBank/DDBJ databases">
        <authorList>
            <person name="Riesco R."/>
        </authorList>
    </citation>
    <scope>NUCLEOTIDE SEQUENCE [LARGE SCALE GENOMIC DNA]</scope>
    <source>
        <strain evidence="1 2">NCIMB 15449</strain>
    </source>
</reference>
<name>A0ABW7JNB9_9NOCA</name>
<evidence type="ECO:0000313" key="2">
    <source>
        <dbReference type="Proteomes" id="UP001609175"/>
    </source>
</evidence>